<gene>
    <name evidence="3" type="primary">ktrA</name>
    <name evidence="3" type="ORF">MGALLINA_02290</name>
</gene>
<comment type="caution">
    <text evidence="3">The sequence shown here is derived from an EMBL/GenBank/DDBJ whole genome shotgun (WGS) entry which is preliminary data.</text>
</comment>
<sequence length="226" mass="24837">MHLKNKKNENICVIGAGRFGGSVINQLAKTSCSLLLIDKSEEILKNYADIAEKVVIADAMEIKSLRALNVHEMDTVIVAVSDNIEIVAALLELKVSNIIARATSKRHARVLEQIGVNVIIQPEYEAGIRTALIATNSNFIKYSKNLQEVADGFVIGTTTITNEDLVNKEIKDIQFNEWGVSIVLIKRNAESILPNGNTELKPYDLITLIGKIADVTKVTGLLNQEK</sequence>
<dbReference type="EMBL" id="LVLH01000027">
    <property type="protein sequence ID" value="OAB49009.1"/>
    <property type="molecule type" value="Genomic_DNA"/>
</dbReference>
<dbReference type="InterPro" id="IPR050721">
    <property type="entry name" value="Trk_Ktr_HKT_K-transport"/>
</dbReference>
<name>A0A168RI70_9BACT</name>
<reference evidence="3 4" key="1">
    <citation type="submission" date="2016-03" db="EMBL/GenBank/DDBJ databases">
        <title>Genome sequence of Mycoplasma gallinarum strain Mgn_IPT.</title>
        <authorList>
            <person name="Yacoub E."/>
            <person name="Sirand-Pugnet P."/>
            <person name="Barre A."/>
            <person name="Maurier F."/>
            <person name="Blanchard A."/>
            <person name="Ben Abdelmoumen B.M."/>
        </authorList>
    </citation>
    <scope>NUCLEOTIDE SEQUENCE [LARGE SCALE GENOMIC DNA]</scope>
    <source>
        <strain evidence="3 4">Mgn_IPT</strain>
    </source>
</reference>
<dbReference type="PROSITE" id="PS51202">
    <property type="entry name" value="RCK_C"/>
    <property type="match status" value="1"/>
</dbReference>
<dbReference type="GO" id="GO:0006813">
    <property type="term" value="P:potassium ion transport"/>
    <property type="evidence" value="ECO:0007669"/>
    <property type="project" value="InterPro"/>
</dbReference>
<dbReference type="STRING" id="29557.MGALLINA_02290"/>
<keyword evidence="4" id="KW-1185">Reference proteome</keyword>
<dbReference type="Pfam" id="PF02254">
    <property type="entry name" value="TrkA_N"/>
    <property type="match status" value="1"/>
</dbReference>
<evidence type="ECO:0000259" key="1">
    <source>
        <dbReference type="PROSITE" id="PS51201"/>
    </source>
</evidence>
<dbReference type="Proteomes" id="UP000076983">
    <property type="component" value="Unassembled WGS sequence"/>
</dbReference>
<accession>A0A168RI70</accession>
<dbReference type="InterPro" id="IPR036291">
    <property type="entry name" value="NAD(P)-bd_dom_sf"/>
</dbReference>
<dbReference type="InterPro" id="IPR036721">
    <property type="entry name" value="RCK_C_sf"/>
</dbReference>
<organism evidence="3 4">
    <name type="scientific">Mycoplasmopsis gallinarum</name>
    <dbReference type="NCBI Taxonomy" id="29557"/>
    <lineage>
        <taxon>Bacteria</taxon>
        <taxon>Bacillati</taxon>
        <taxon>Mycoplasmatota</taxon>
        <taxon>Mycoplasmoidales</taxon>
        <taxon>Metamycoplasmataceae</taxon>
        <taxon>Mycoplasmopsis</taxon>
    </lineage>
</organism>
<dbReference type="PANTHER" id="PTHR43833:SF7">
    <property type="entry name" value="KTR SYSTEM POTASSIUM UPTAKE PROTEIN C"/>
    <property type="match status" value="1"/>
</dbReference>
<dbReference type="AlphaFoldDB" id="A0A168RI70"/>
<feature type="domain" description="RCK C-terminal" evidence="2">
    <location>
        <begin position="141"/>
        <end position="224"/>
    </location>
</feature>
<dbReference type="PROSITE" id="PS51201">
    <property type="entry name" value="RCK_N"/>
    <property type="match status" value="1"/>
</dbReference>
<evidence type="ECO:0000313" key="4">
    <source>
        <dbReference type="Proteomes" id="UP000076983"/>
    </source>
</evidence>
<dbReference type="SUPFAM" id="SSF51735">
    <property type="entry name" value="NAD(P)-binding Rossmann-fold domains"/>
    <property type="match status" value="1"/>
</dbReference>
<evidence type="ECO:0000313" key="3">
    <source>
        <dbReference type="EMBL" id="OAB49009.1"/>
    </source>
</evidence>
<dbReference type="InterPro" id="IPR006037">
    <property type="entry name" value="RCK_C"/>
</dbReference>
<dbReference type="Gene3D" id="3.40.50.720">
    <property type="entry name" value="NAD(P)-binding Rossmann-like Domain"/>
    <property type="match status" value="1"/>
</dbReference>
<proteinExistence type="predicted"/>
<dbReference type="InterPro" id="IPR003148">
    <property type="entry name" value="RCK_N"/>
</dbReference>
<dbReference type="Gene3D" id="3.30.70.1450">
    <property type="entry name" value="Regulator of K+ conductance, C-terminal domain"/>
    <property type="match status" value="1"/>
</dbReference>
<feature type="domain" description="RCK N-terminal" evidence="1">
    <location>
        <begin position="8"/>
        <end position="120"/>
    </location>
</feature>
<protein>
    <submittedName>
        <fullName evidence="3">Potassium uptake protein, integral membrane component, KtrA</fullName>
    </submittedName>
</protein>
<dbReference type="Pfam" id="PF02080">
    <property type="entry name" value="TrkA_C"/>
    <property type="match status" value="1"/>
</dbReference>
<dbReference type="SUPFAM" id="SSF116726">
    <property type="entry name" value="TrkA C-terminal domain-like"/>
    <property type="match status" value="1"/>
</dbReference>
<dbReference type="GO" id="GO:0008324">
    <property type="term" value="F:monoatomic cation transmembrane transporter activity"/>
    <property type="evidence" value="ECO:0007669"/>
    <property type="project" value="InterPro"/>
</dbReference>
<dbReference type="PANTHER" id="PTHR43833">
    <property type="entry name" value="POTASSIUM CHANNEL PROTEIN 2-RELATED-RELATED"/>
    <property type="match status" value="1"/>
</dbReference>
<dbReference type="PATRIC" id="fig|29557.3.peg.216"/>
<evidence type="ECO:0000259" key="2">
    <source>
        <dbReference type="PROSITE" id="PS51202"/>
    </source>
</evidence>